<dbReference type="EMBL" id="BLLS01000065">
    <property type="protein sequence ID" value="GFH86934.1"/>
    <property type="molecule type" value="Genomic_DNA"/>
</dbReference>
<sequence length="88" mass="10305">MVAFICVIIWIIVTPCIAVICGLPLKKEKSQRISWKRYSTCMLLVSVFTFFLLYMYDEHYELLYKFFLAIGVIGVVIYAFGTAFFIRK</sequence>
<evidence type="ECO:0000256" key="1">
    <source>
        <dbReference type="SAM" id="Phobius"/>
    </source>
</evidence>
<organism evidence="2 3">
    <name type="scientific">Bacteroides acidifaciens</name>
    <dbReference type="NCBI Taxonomy" id="85831"/>
    <lineage>
        <taxon>Bacteria</taxon>
        <taxon>Pseudomonadati</taxon>
        <taxon>Bacteroidota</taxon>
        <taxon>Bacteroidia</taxon>
        <taxon>Bacteroidales</taxon>
        <taxon>Bacteroidaceae</taxon>
        <taxon>Bacteroides</taxon>
    </lineage>
</organism>
<accession>A0A7J0A3I6</accession>
<feature type="transmembrane region" description="Helical" evidence="1">
    <location>
        <begin position="37"/>
        <end position="56"/>
    </location>
</feature>
<comment type="caution">
    <text evidence="2">The sequence shown here is derived from an EMBL/GenBank/DDBJ whole genome shotgun (WGS) entry which is preliminary data.</text>
</comment>
<dbReference type="Proteomes" id="UP000491181">
    <property type="component" value="Unassembled WGS sequence"/>
</dbReference>
<keyword evidence="1" id="KW-0472">Membrane</keyword>
<feature type="transmembrane region" description="Helical" evidence="1">
    <location>
        <begin position="6"/>
        <end position="25"/>
    </location>
</feature>
<evidence type="ECO:0000313" key="2">
    <source>
        <dbReference type="EMBL" id="GFH86934.1"/>
    </source>
</evidence>
<keyword evidence="1" id="KW-1133">Transmembrane helix</keyword>
<dbReference type="RefSeq" id="WP_172503987.1">
    <property type="nucleotide sequence ID" value="NZ_BLLS01000065.1"/>
</dbReference>
<reference evidence="2 3" key="1">
    <citation type="journal article" date="2020" name="Microbiome">
        <title>Single-cell genomics of uncultured bacteria reveals dietary fiber responders in the mouse gut microbiota.</title>
        <authorList>
            <person name="Chijiiwa R."/>
            <person name="Hosokawa M."/>
            <person name="Kogawa M."/>
            <person name="Nishikawa Y."/>
            <person name="Ide K."/>
            <person name="Sakanashi C."/>
            <person name="Takahashi K."/>
            <person name="Takeyama H."/>
        </authorList>
    </citation>
    <scope>NUCLEOTIDE SEQUENCE [LARGE SCALE GENOMIC DNA]</scope>
    <source>
        <strain evidence="2">IMSAGC_001</strain>
    </source>
</reference>
<dbReference type="AlphaFoldDB" id="A0A7J0A3I6"/>
<protein>
    <submittedName>
        <fullName evidence="2">Uncharacterized protein</fullName>
    </submittedName>
</protein>
<gene>
    <name evidence="2" type="ORF">IMSAGC001_02351</name>
</gene>
<feature type="transmembrane region" description="Helical" evidence="1">
    <location>
        <begin position="62"/>
        <end position="86"/>
    </location>
</feature>
<keyword evidence="1" id="KW-0812">Transmembrane</keyword>
<name>A0A7J0A3I6_9BACE</name>
<proteinExistence type="predicted"/>
<evidence type="ECO:0000313" key="3">
    <source>
        <dbReference type="Proteomes" id="UP000491181"/>
    </source>
</evidence>